<evidence type="ECO:0000256" key="1">
    <source>
        <dbReference type="ARBA" id="ARBA00009437"/>
    </source>
</evidence>
<reference evidence="7 8" key="1">
    <citation type="journal article" date="2019" name="Microb. Pathog.">
        <title>Comparison of VITEK 2, MALDI-TOF MS, 16S rRNA gene sequencing, and whole-genome sequencing for identification of Roseomonas mucosa.</title>
        <authorList>
            <person name="Rudolph W.W."/>
            <person name="Gunzer F."/>
            <person name="Trauth M."/>
            <person name="Bunk B."/>
            <person name="Bigge R."/>
            <person name="Schrottner P."/>
        </authorList>
    </citation>
    <scope>NUCLEOTIDE SEQUENCE [LARGE SCALE GENOMIC DNA]</scope>
    <source>
        <strain evidence="7 8">DSM 103800</strain>
    </source>
</reference>
<dbReference type="InterPro" id="IPR005119">
    <property type="entry name" value="LysR_subst-bd"/>
</dbReference>
<feature type="domain" description="HTH lysR-type" evidence="6">
    <location>
        <begin position="37"/>
        <end position="94"/>
    </location>
</feature>
<dbReference type="EMBL" id="JAVVDO010000007">
    <property type="protein sequence ID" value="MDT8330708.1"/>
    <property type="molecule type" value="Genomic_DNA"/>
</dbReference>
<comment type="similarity">
    <text evidence="1">Belongs to the LysR transcriptional regulatory family.</text>
</comment>
<dbReference type="PANTHER" id="PTHR30537">
    <property type="entry name" value="HTH-TYPE TRANSCRIPTIONAL REGULATOR"/>
    <property type="match status" value="1"/>
</dbReference>
<evidence type="ECO:0000313" key="8">
    <source>
        <dbReference type="Proteomes" id="UP001258945"/>
    </source>
</evidence>
<comment type="caution">
    <text evidence="7">The sequence shown here is derived from an EMBL/GenBank/DDBJ whole genome shotgun (WGS) entry which is preliminary data.</text>
</comment>
<dbReference type="SUPFAM" id="SSF53850">
    <property type="entry name" value="Periplasmic binding protein-like II"/>
    <property type="match status" value="1"/>
</dbReference>
<feature type="region of interest" description="Disordered" evidence="5">
    <location>
        <begin position="1"/>
        <end position="23"/>
    </location>
</feature>
<dbReference type="Proteomes" id="UP001258945">
    <property type="component" value="Unassembled WGS sequence"/>
</dbReference>
<evidence type="ECO:0000256" key="3">
    <source>
        <dbReference type="ARBA" id="ARBA00023125"/>
    </source>
</evidence>
<evidence type="ECO:0000259" key="6">
    <source>
        <dbReference type="PROSITE" id="PS50931"/>
    </source>
</evidence>
<keyword evidence="4" id="KW-0804">Transcription</keyword>
<gene>
    <name evidence="7" type="ORF">RQ831_06565</name>
</gene>
<sequence length="337" mass="37056">MTIGRRDGTPGPSQPDGARYDPAPFFPEVPTLLPKLPPLVALRAFHALASTGSIRAAGEALGVSHTVVSRHVHNLEQALGVPLVSPSGRGLALTAEGARFAARVAPHLTGLAEAAADLGRRRRPLTIRCVPGFSNVRVLPRLPELQRLLPGREVVLEPRLSRSRPEGVEVDVEVVYLEHLAVLPPLRSEALARPRVFPVMNREMHGRQSIRDIDDLLRLPMLHDESMDLWRHWLRAMRSRRQPFGACLGTAQLALDAARLGQGVALANELLVEEDLRDGRLVEPFPSEVRPKSYHVLADAARWEEEEIATVRAWFHGMCHAESNGANGTEKTPVLAK</sequence>
<evidence type="ECO:0000256" key="5">
    <source>
        <dbReference type="SAM" id="MobiDB-lite"/>
    </source>
</evidence>
<keyword evidence="2" id="KW-0805">Transcription regulation</keyword>
<dbReference type="Pfam" id="PF00126">
    <property type="entry name" value="HTH_1"/>
    <property type="match status" value="1"/>
</dbReference>
<accession>A0ABU3MDP6</accession>
<dbReference type="PANTHER" id="PTHR30537:SF79">
    <property type="entry name" value="TRANSCRIPTIONAL REGULATOR-RELATED"/>
    <property type="match status" value="1"/>
</dbReference>
<evidence type="ECO:0000256" key="4">
    <source>
        <dbReference type="ARBA" id="ARBA00023163"/>
    </source>
</evidence>
<proteinExistence type="inferred from homology"/>
<dbReference type="PROSITE" id="PS50931">
    <property type="entry name" value="HTH_LYSR"/>
    <property type="match status" value="1"/>
</dbReference>
<dbReference type="InterPro" id="IPR000847">
    <property type="entry name" value="LysR_HTH_N"/>
</dbReference>
<evidence type="ECO:0000313" key="7">
    <source>
        <dbReference type="EMBL" id="MDT8330708.1"/>
    </source>
</evidence>
<keyword evidence="3" id="KW-0238">DNA-binding</keyword>
<name>A0ABU3MDP6_9PROT</name>
<protein>
    <submittedName>
        <fullName evidence="7">LysR substrate-binding domain-containing protein</fullName>
    </submittedName>
</protein>
<dbReference type="InterPro" id="IPR058163">
    <property type="entry name" value="LysR-type_TF_proteobact-type"/>
</dbReference>
<dbReference type="RefSeq" id="WP_314281169.1">
    <property type="nucleotide sequence ID" value="NZ_JAVVDO010000007.1"/>
</dbReference>
<keyword evidence="8" id="KW-1185">Reference proteome</keyword>
<organism evidence="7 8">
    <name type="scientific">Roseomonas gilardii</name>
    <dbReference type="NCBI Taxonomy" id="257708"/>
    <lineage>
        <taxon>Bacteria</taxon>
        <taxon>Pseudomonadati</taxon>
        <taxon>Pseudomonadota</taxon>
        <taxon>Alphaproteobacteria</taxon>
        <taxon>Acetobacterales</taxon>
        <taxon>Roseomonadaceae</taxon>
        <taxon>Roseomonas</taxon>
    </lineage>
</organism>
<dbReference type="Gene3D" id="1.10.10.10">
    <property type="entry name" value="Winged helix-like DNA-binding domain superfamily/Winged helix DNA-binding domain"/>
    <property type="match status" value="1"/>
</dbReference>
<dbReference type="InterPro" id="IPR036388">
    <property type="entry name" value="WH-like_DNA-bd_sf"/>
</dbReference>
<dbReference type="Gene3D" id="3.40.190.10">
    <property type="entry name" value="Periplasmic binding protein-like II"/>
    <property type="match status" value="2"/>
</dbReference>
<dbReference type="Pfam" id="PF03466">
    <property type="entry name" value="LysR_substrate"/>
    <property type="match status" value="1"/>
</dbReference>
<dbReference type="InterPro" id="IPR036390">
    <property type="entry name" value="WH_DNA-bd_sf"/>
</dbReference>
<dbReference type="SUPFAM" id="SSF46785">
    <property type="entry name" value="Winged helix' DNA-binding domain"/>
    <property type="match status" value="1"/>
</dbReference>
<evidence type="ECO:0000256" key="2">
    <source>
        <dbReference type="ARBA" id="ARBA00023015"/>
    </source>
</evidence>